<dbReference type="PROSITE" id="PS50878">
    <property type="entry name" value="RT_POL"/>
    <property type="match status" value="1"/>
</dbReference>
<dbReference type="Proteomes" id="UP001152795">
    <property type="component" value="Unassembled WGS sequence"/>
</dbReference>
<evidence type="ECO:0000313" key="3">
    <source>
        <dbReference type="Proteomes" id="UP001152795"/>
    </source>
</evidence>
<accession>A0A6S7JV70</accession>
<sequence length="646" mass="69929">MKREHDISSSSSIPPSSPSPIMSTANFADSRHPNDSCASELSSSVSSSSSSRAKSARRSRRTKLSPISQSPNHSPIISSTIIPSTNPPSFPSPPISQIPSTTEPVLESLVALNGCTDVQSDSPTSHSPDTPKPLDPMVALIGCTDEDRSPTITHSPPDTEVVINPLVAFIGCTDDVTASHNHGPLPTPSPPSENVPNPVIRDLSPDDDDDDPFDIPPPLSPPRPSSQFSFLSRPPSPPSSHTSPYSLNPSAPVFQSTQNISLSPPLGAIPSSPINGSTSSNVDDSIPTNSSPDAPTEYSSKFIEKWSSSFTANSSWQEFSEQCDQFANDVVSECESNFQSKKNAVPCRPGRPSARPISNNRRPLQYNPIGARRIQSLYRISKKRAARQVISDNKPSYSGSVDEANEFFSRVFREKTVDADAVKKGLDEFVPSGPKDNTLGDPITSAKVSKKLCFLSNSAPGADRVEYRHLKSVDPKGVILCNTYNRCLLENDVPVQWKSSRTVLIHKKGDVSDVSNFRPIALMSCIYKLFMSVMAERLVNYSIENNLLSSSQKSARPTEGCYEHTFILQSLVLDAKRHQKNLLLAWLDLRNAFGSVPHDVISVTLSHLGVPDSVVNLVKNVYTNATTEVRTPAGITPGIPINAGVK</sequence>
<feature type="region of interest" description="Disordered" evidence="1">
    <location>
        <begin position="178"/>
        <end position="297"/>
    </location>
</feature>
<feature type="compositionally biased region" description="Polar residues" evidence="1">
    <location>
        <begin position="272"/>
        <end position="297"/>
    </location>
</feature>
<keyword evidence="3" id="KW-1185">Reference proteome</keyword>
<proteinExistence type="predicted"/>
<evidence type="ECO:0000256" key="1">
    <source>
        <dbReference type="SAM" id="MobiDB-lite"/>
    </source>
</evidence>
<evidence type="ECO:0000313" key="2">
    <source>
        <dbReference type="EMBL" id="CAB4035547.1"/>
    </source>
</evidence>
<dbReference type="CDD" id="cd01650">
    <property type="entry name" value="RT_nLTR_like"/>
    <property type="match status" value="1"/>
</dbReference>
<protein>
    <submittedName>
        <fullName evidence="2">Uncharacterized protein</fullName>
    </submittedName>
</protein>
<dbReference type="EMBL" id="CACRXK020021151">
    <property type="protein sequence ID" value="CAB4035547.1"/>
    <property type="molecule type" value="Genomic_DNA"/>
</dbReference>
<feature type="compositionally biased region" description="Low complexity" evidence="1">
    <location>
        <begin position="70"/>
        <end position="84"/>
    </location>
</feature>
<feature type="compositionally biased region" description="Pro residues" evidence="1">
    <location>
        <begin position="85"/>
        <end position="96"/>
    </location>
</feature>
<feature type="region of interest" description="Disordered" evidence="1">
    <location>
        <begin position="1"/>
        <end position="134"/>
    </location>
</feature>
<dbReference type="OrthoDB" id="3049395at2759"/>
<comment type="caution">
    <text evidence="2">The sequence shown here is derived from an EMBL/GenBank/DDBJ whole genome shotgun (WGS) entry which is preliminary data.</text>
</comment>
<feature type="region of interest" description="Disordered" evidence="1">
    <location>
        <begin position="341"/>
        <end position="364"/>
    </location>
</feature>
<gene>
    <name evidence="2" type="ORF">PACLA_8A046437</name>
</gene>
<dbReference type="InterPro" id="IPR000477">
    <property type="entry name" value="RT_dom"/>
</dbReference>
<reference evidence="2" key="1">
    <citation type="submission" date="2020-04" db="EMBL/GenBank/DDBJ databases">
        <authorList>
            <person name="Alioto T."/>
            <person name="Alioto T."/>
            <person name="Gomez Garrido J."/>
        </authorList>
    </citation>
    <scope>NUCLEOTIDE SEQUENCE</scope>
    <source>
        <strain evidence="2">A484AB</strain>
    </source>
</reference>
<name>A0A6S7JV70_PARCT</name>
<organism evidence="2 3">
    <name type="scientific">Paramuricea clavata</name>
    <name type="common">Red gorgonian</name>
    <name type="synonym">Violescent sea-whip</name>
    <dbReference type="NCBI Taxonomy" id="317549"/>
    <lineage>
        <taxon>Eukaryota</taxon>
        <taxon>Metazoa</taxon>
        <taxon>Cnidaria</taxon>
        <taxon>Anthozoa</taxon>
        <taxon>Octocorallia</taxon>
        <taxon>Malacalcyonacea</taxon>
        <taxon>Plexauridae</taxon>
        <taxon>Paramuricea</taxon>
    </lineage>
</organism>
<dbReference type="AlphaFoldDB" id="A0A6S7JV70"/>
<feature type="compositionally biased region" description="Pro residues" evidence="1">
    <location>
        <begin position="214"/>
        <end position="224"/>
    </location>
</feature>
<feature type="compositionally biased region" description="Basic residues" evidence="1">
    <location>
        <begin position="54"/>
        <end position="63"/>
    </location>
</feature>
<feature type="compositionally biased region" description="Polar residues" evidence="1">
    <location>
        <begin position="241"/>
        <end position="262"/>
    </location>
</feature>
<dbReference type="Pfam" id="PF00078">
    <property type="entry name" value="RVT_1"/>
    <property type="match status" value="1"/>
</dbReference>
<feature type="compositionally biased region" description="Low complexity" evidence="1">
    <location>
        <begin position="36"/>
        <end position="53"/>
    </location>
</feature>
<dbReference type="PANTHER" id="PTHR19446">
    <property type="entry name" value="REVERSE TRANSCRIPTASES"/>
    <property type="match status" value="1"/>
</dbReference>